<proteinExistence type="predicted"/>
<organism evidence="1 2">
    <name type="scientific">Phocaeicola plebeius</name>
    <dbReference type="NCBI Taxonomy" id="310297"/>
    <lineage>
        <taxon>Bacteria</taxon>
        <taxon>Pseudomonadati</taxon>
        <taxon>Bacteroidota</taxon>
        <taxon>Bacteroidia</taxon>
        <taxon>Bacteroidales</taxon>
        <taxon>Bacteroidaceae</taxon>
        <taxon>Phocaeicola</taxon>
    </lineage>
</organism>
<evidence type="ECO:0000313" key="2">
    <source>
        <dbReference type="Proteomes" id="UP000260814"/>
    </source>
</evidence>
<dbReference type="Proteomes" id="UP000260814">
    <property type="component" value="Unassembled WGS sequence"/>
</dbReference>
<evidence type="ECO:0000313" key="1">
    <source>
        <dbReference type="EMBL" id="RGM90356.1"/>
    </source>
</evidence>
<dbReference type="AlphaFoldDB" id="A0A3E4Z748"/>
<accession>A0A3E4Z748</accession>
<name>A0A3E4Z748_9BACT</name>
<gene>
    <name evidence="1" type="ORF">DXB87_10675</name>
</gene>
<dbReference type="EMBL" id="QSTW01000013">
    <property type="protein sequence ID" value="RGM90356.1"/>
    <property type="molecule type" value="Genomic_DNA"/>
</dbReference>
<sequence>MQKSLDEARKQKFLDLKKWALTTIQSIHRNYGTQKVWPRGYPGPYIGYRNTPAAKRSTGESFSYRNFYAKVYNMAEGDTEKISFFFRYYLFFVDMGVGRGRKWRFEGEDAKWNKLYEEWKGQGDRQQRPFLTMEIRHQITRLSEMVQAYYHDIVQIDVVEALEGKSKN</sequence>
<dbReference type="RefSeq" id="WP_117702150.1">
    <property type="nucleotide sequence ID" value="NZ_DAWDIB010000334.1"/>
</dbReference>
<comment type="caution">
    <text evidence="1">The sequence shown here is derived from an EMBL/GenBank/DDBJ whole genome shotgun (WGS) entry which is preliminary data.</text>
</comment>
<protein>
    <submittedName>
        <fullName evidence="1">Uncharacterized protein</fullName>
    </submittedName>
</protein>
<reference evidence="1 2" key="1">
    <citation type="submission" date="2018-08" db="EMBL/GenBank/DDBJ databases">
        <title>A genome reference for cultivated species of the human gut microbiota.</title>
        <authorList>
            <person name="Zou Y."/>
            <person name="Xue W."/>
            <person name="Luo G."/>
        </authorList>
    </citation>
    <scope>NUCLEOTIDE SEQUENCE [LARGE SCALE GENOMIC DNA]</scope>
    <source>
        <strain evidence="1 2">OM06-2</strain>
    </source>
</reference>